<organism evidence="3 4">
    <name type="scientific">Candidatus Gallacutalibacter pullicola</name>
    <dbReference type="NCBI Taxonomy" id="2840830"/>
    <lineage>
        <taxon>Bacteria</taxon>
        <taxon>Bacillati</taxon>
        <taxon>Bacillota</taxon>
        <taxon>Clostridia</taxon>
        <taxon>Eubacteriales</taxon>
        <taxon>Candidatus Gallacutalibacter</taxon>
    </lineage>
</organism>
<dbReference type="InterPro" id="IPR036291">
    <property type="entry name" value="NAD(P)-bd_dom_sf"/>
</dbReference>
<dbReference type="EMBL" id="DVHF01000030">
    <property type="protein sequence ID" value="HIR56470.1"/>
    <property type="molecule type" value="Genomic_DNA"/>
</dbReference>
<reference evidence="3" key="1">
    <citation type="submission" date="2020-10" db="EMBL/GenBank/DDBJ databases">
        <authorList>
            <person name="Gilroy R."/>
        </authorList>
    </citation>
    <scope>NUCLEOTIDE SEQUENCE</scope>
    <source>
        <strain evidence="3">ChiSjej1B19-7085</strain>
    </source>
</reference>
<dbReference type="NCBIfam" id="NF006162">
    <property type="entry name" value="PRK08306.1"/>
    <property type="match status" value="1"/>
</dbReference>
<name>A0A9D1J0S4_9FIRM</name>
<dbReference type="InterPro" id="IPR031629">
    <property type="entry name" value="DpaA_N"/>
</dbReference>
<reference evidence="3" key="2">
    <citation type="journal article" date="2021" name="PeerJ">
        <title>Extensive microbial diversity within the chicken gut microbiome revealed by metagenomics and culture.</title>
        <authorList>
            <person name="Gilroy R."/>
            <person name="Ravi A."/>
            <person name="Getino M."/>
            <person name="Pursley I."/>
            <person name="Horton D.L."/>
            <person name="Alikhan N.F."/>
            <person name="Baker D."/>
            <person name="Gharbi K."/>
            <person name="Hall N."/>
            <person name="Watson M."/>
            <person name="Adriaenssens E.M."/>
            <person name="Foster-Nyarko E."/>
            <person name="Jarju S."/>
            <person name="Secka A."/>
            <person name="Antonio M."/>
            <person name="Oren A."/>
            <person name="Chaudhuri R.R."/>
            <person name="La Ragione R."/>
            <person name="Hildebrand F."/>
            <person name="Pallen M.J."/>
        </authorList>
    </citation>
    <scope>NUCLEOTIDE SEQUENCE</scope>
    <source>
        <strain evidence="3">ChiSjej1B19-7085</strain>
    </source>
</reference>
<accession>A0A9D1J0S4</accession>
<dbReference type="SUPFAM" id="SSF51735">
    <property type="entry name" value="NAD(P)-binding Rossmann-fold domains"/>
    <property type="match status" value="1"/>
</dbReference>
<protein>
    <submittedName>
        <fullName evidence="3">Dipicolinate synthase subunit DpsA</fullName>
    </submittedName>
</protein>
<dbReference type="Pfam" id="PF02826">
    <property type="entry name" value="2-Hacid_dh_C"/>
    <property type="match status" value="1"/>
</dbReference>
<evidence type="ECO:0000313" key="3">
    <source>
        <dbReference type="EMBL" id="HIR56470.1"/>
    </source>
</evidence>
<evidence type="ECO:0000313" key="4">
    <source>
        <dbReference type="Proteomes" id="UP000886785"/>
    </source>
</evidence>
<evidence type="ECO:0000259" key="1">
    <source>
        <dbReference type="Pfam" id="PF02826"/>
    </source>
</evidence>
<comment type="caution">
    <text evidence="3">The sequence shown here is derived from an EMBL/GenBank/DDBJ whole genome shotgun (WGS) entry which is preliminary data.</text>
</comment>
<dbReference type="Pfam" id="PF16924">
    <property type="entry name" value="DpaA_N"/>
    <property type="match status" value="1"/>
</dbReference>
<dbReference type="Gene3D" id="3.40.50.720">
    <property type="entry name" value="NAD(P)-binding Rossmann-like Domain"/>
    <property type="match status" value="1"/>
</dbReference>
<sequence length="285" mass="31012">MSEKDSFGIVGGDKRQIALAESLAGDGYRVYVYGFDLAGEIHGAVPADWKEGFDPCGTILLPLPVMASKGFLNAPYSGEKIPLDDSFAEKLRNKTVFGGKLRPVYATSAIWNAIEARDYSEREEFAVRNAISTAEGAIQTAMQVYAGTLHGSSCLVAGFGRIGKALSWMLRGLGADVTVSARRAADLAWIELYGYRAIHTEEIRGRYDLVFNTIPALVFPERVLEWMPSETILIDLASLPGGVDTKAAEKLGIRMIRALSLPGRVAPKAAGEIIKETVYNMMEEE</sequence>
<evidence type="ECO:0000259" key="2">
    <source>
        <dbReference type="Pfam" id="PF16924"/>
    </source>
</evidence>
<feature type="domain" description="D-isomer specific 2-hydroxyacid dehydrogenase NAD-binding" evidence="1">
    <location>
        <begin position="135"/>
        <end position="236"/>
    </location>
</feature>
<dbReference type="GO" id="GO:0051287">
    <property type="term" value="F:NAD binding"/>
    <property type="evidence" value="ECO:0007669"/>
    <property type="project" value="InterPro"/>
</dbReference>
<gene>
    <name evidence="3" type="primary">dpsA</name>
    <name evidence="3" type="ORF">IAA54_02295</name>
</gene>
<proteinExistence type="predicted"/>
<dbReference type="Proteomes" id="UP000886785">
    <property type="component" value="Unassembled WGS sequence"/>
</dbReference>
<feature type="domain" description="Dipicolinate synthase subunit A N-terminal" evidence="2">
    <location>
        <begin position="7"/>
        <end position="104"/>
    </location>
</feature>
<dbReference type="AlphaFoldDB" id="A0A9D1J0S4"/>
<dbReference type="InterPro" id="IPR006140">
    <property type="entry name" value="D-isomer_DH_NAD-bd"/>
</dbReference>